<accession>A0ABX0G5D8</accession>
<proteinExistence type="predicted"/>
<dbReference type="Proteomes" id="UP001515660">
    <property type="component" value="Unassembled WGS sequence"/>
</dbReference>
<name>A0ABX0G5D8_9RHOB</name>
<comment type="caution">
    <text evidence="1">The sequence shown here is derived from an EMBL/GenBank/DDBJ whole genome shotgun (WGS) entry which is preliminary data.</text>
</comment>
<dbReference type="EMBL" id="JAANHS010000002">
    <property type="protein sequence ID" value="NHB76006.1"/>
    <property type="molecule type" value="Genomic_DNA"/>
</dbReference>
<keyword evidence="2" id="KW-1185">Reference proteome</keyword>
<sequence length="187" mass="19185">MTQTLKKTAEETGKKALRAVDEAGDQMGAAAGEMAASAAEAAETGVETVRRKAADARDTLVSGAGAVLESARDVALDKADAVRETLSDAGARLAATLERASVDRTVDVLPARVLSTVAEGLSSASRSLRERSVGELATDVRALARRHPGAFMAVAAVAGFAAARFLRASAARRVAESGPEADRGPRV</sequence>
<protein>
    <recommendedName>
        <fullName evidence="3">ElaB/YqjD/DUF883 family membrane-anchored ribosome-binding protein</fullName>
    </recommendedName>
</protein>
<evidence type="ECO:0000313" key="2">
    <source>
        <dbReference type="Proteomes" id="UP001515660"/>
    </source>
</evidence>
<dbReference type="RefSeq" id="WP_166402019.1">
    <property type="nucleotide sequence ID" value="NZ_JAANHS010000002.1"/>
</dbReference>
<evidence type="ECO:0000313" key="1">
    <source>
        <dbReference type="EMBL" id="NHB76006.1"/>
    </source>
</evidence>
<reference evidence="1 2" key="1">
    <citation type="journal article" date="2022" name="Microorganisms">
        <title>Genome Sequence and Characterization of a Xanthorhodopsin-Containing, Aerobic Anoxygenic Phototrophic Rhodobacter Species, Isolated from Mesophilic Conditions at Yellowstone National Park.</title>
        <authorList>
            <person name="Kyndt J.A."/>
            <person name="Robertson S."/>
            <person name="Shoffstall I.B."/>
            <person name="Ramaley R.F."/>
            <person name="Meyer T.E."/>
        </authorList>
    </citation>
    <scope>NUCLEOTIDE SEQUENCE [LARGE SCALE GENOMIC DNA]</scope>
    <source>
        <strain evidence="1 2">M37P</strain>
    </source>
</reference>
<evidence type="ECO:0008006" key="3">
    <source>
        <dbReference type="Google" id="ProtNLM"/>
    </source>
</evidence>
<gene>
    <name evidence="1" type="ORF">G8O29_04510</name>
</gene>
<organism evidence="1 2">
    <name type="scientific">Rhodobacter calidifons</name>
    <dbReference type="NCBI Taxonomy" id="2715277"/>
    <lineage>
        <taxon>Bacteria</taxon>
        <taxon>Pseudomonadati</taxon>
        <taxon>Pseudomonadota</taxon>
        <taxon>Alphaproteobacteria</taxon>
        <taxon>Rhodobacterales</taxon>
        <taxon>Rhodobacter group</taxon>
        <taxon>Rhodobacter</taxon>
    </lineage>
</organism>